<feature type="transmembrane region" description="Helical" evidence="2">
    <location>
        <begin position="71"/>
        <end position="90"/>
    </location>
</feature>
<feature type="transmembrane region" description="Helical" evidence="2">
    <location>
        <begin position="496"/>
        <end position="516"/>
    </location>
</feature>
<feature type="transmembrane region" description="Helical" evidence="2">
    <location>
        <begin position="139"/>
        <end position="159"/>
    </location>
</feature>
<dbReference type="Proteomes" id="UP000693970">
    <property type="component" value="Unassembled WGS sequence"/>
</dbReference>
<keyword evidence="2" id="KW-0812">Transmembrane</keyword>
<sequence length="1502" mass="165593">MAAYNYLDRFKWWVILLIGSIFLLFSYIERDTEDIAGQSLVIASIFLALIGMVSSLMPRREMILIFRLESVIIWIMTILWGSIAVFSRVLPTNSEEAIEANVIAFANRFFFSYLCLIASVLLLANWFKNEVQADDSVTSTQWILLCASSFVVMINAIGFRDRLLDLPVSTGNETLTPHLNVTINSTLPNKNNPLNLTLGNITGITNTTDTIRTSFCDASDAFSCHRVEFAIVLGGLSAGCALATALSSKSCSPVGCVVDLALLLFVAWCCGIAFLTFAQGPGFTLGSIYFGSFVSLFLCLDILLVALSQQAAIEKERDNARRDQFRQQLANEYRSQDAEEFMEVSLDDVLTASYHLGRRKSRRSTAHEFDRRVSRKSSNYRNMSASIFESVGAWRGSTIFNMDGERIPSDVANLSGIEDNESYIETRDIHRFELWIILLILSIVCLVAIQQLLPEAGSRDAIENVALAMPALSVVAASTGMIACGRPNRSARFFEFCQISLAIGCWTVNLICRSSIVDFGDLPVRTGAIVSANVFCSSWGAFVCSILLGCCLLKASIEVIDWILLAVFASALVASSMLFFQEEIYIESNDVSVEGRVCDVLESYKCKRIRLGQYLGLVTALMSLLMGLFHRRISLIFRLSAGLLLVVGWGCAAAYITFGSGHGRDAGSVYMEVWAGFFLSLDIMNSSIVAIIRQRYERHVGQDRPNESIVNDREQSEQPFAGDMKYQIAQSKEQDTLELPDWAEAVTGNESLNDASLSLDLTPLSCSLQLEGQVLDAIQFWRKNFDAYEDPFETAKVKDRQYYERWSISVAAVTTILSFCGILCWLLPKRKIIRRIEVLLIFVVVALNGVVATFATIKPSYTASWGAFFFIVMPNVFLFGWICVFTGILLLANWVWHEIQHEEGIATVEWILLGSTSFVVMISALAYRDSSLDTVTTFFGNETSANKEQIQSGATICELSQKISCSRVALAIVLGAISATTATSVAAWKNAPQLCQSEVAFLLLIAWIAGVALLTFDTGPGKTMGNIYCGTWLSLLLSLNIFFTTIKAAQEEESSRPGNEIVEDYPATSMDRDDFFDVAHDRLEIQVAAWSSERRGSLSTSRIRKGLSSVMFSSIGEWNWPTELMNANDGPSQVPALDAEHASNRKSVQAKRHKLTRLEFWIILMLLSCVCLSALFSMSPSKGDRERSEIFALATPSLSIGLSFGGYISCLMPQNGARYAELVLGLLEVLVWSAGAHVLSRTEKTALFPGATENDYQTHQNSNVMLSLWGAFVMSLLLITSWWKASLIVTNLVLLVAFSFAIMISSIFAYRDEVQVESNDGSYTNARACTILSEKGCNRILLGQYLGMASGIVSLIMIAMTRAPVLAHVIVSALLFTAWAVGVSLIAYGSGHGASAGDAFLEVWMCFFLSLDIMTSNIAICFKIKDRLNDAVCSDENPMTSTTQNEALTVQSSDPNQTSGHDAEKDHEASEPENAVDFIPEIAEPSETTTCDPQLQQRINNG</sequence>
<reference evidence="3" key="2">
    <citation type="submission" date="2021-04" db="EMBL/GenBank/DDBJ databases">
        <authorList>
            <person name="Podell S."/>
        </authorList>
    </citation>
    <scope>NUCLEOTIDE SEQUENCE</scope>
    <source>
        <strain evidence="3">Hildebrandi</strain>
    </source>
</reference>
<feature type="transmembrane region" description="Helical" evidence="2">
    <location>
        <begin position="636"/>
        <end position="658"/>
    </location>
</feature>
<feature type="transmembrane region" description="Helical" evidence="2">
    <location>
        <begin position="863"/>
        <end position="896"/>
    </location>
</feature>
<feature type="transmembrane region" description="Helical" evidence="2">
    <location>
        <begin position="286"/>
        <end position="307"/>
    </location>
</feature>
<feature type="transmembrane region" description="Helical" evidence="2">
    <location>
        <begin position="838"/>
        <end position="857"/>
    </location>
</feature>
<feature type="compositionally biased region" description="Polar residues" evidence="1">
    <location>
        <begin position="1437"/>
        <end position="1460"/>
    </location>
</feature>
<feature type="transmembrane region" description="Helical" evidence="2">
    <location>
        <begin position="1365"/>
        <end position="1388"/>
    </location>
</feature>
<reference evidence="3" key="1">
    <citation type="journal article" date="2021" name="Sci. Rep.">
        <title>Diploid genomic architecture of Nitzschia inconspicua, an elite biomass production diatom.</title>
        <authorList>
            <person name="Oliver A."/>
            <person name="Podell S."/>
            <person name="Pinowska A."/>
            <person name="Traller J.C."/>
            <person name="Smith S.R."/>
            <person name="McClure R."/>
            <person name="Beliaev A."/>
            <person name="Bohutskyi P."/>
            <person name="Hill E.A."/>
            <person name="Rabines A."/>
            <person name="Zheng H."/>
            <person name="Allen L.Z."/>
            <person name="Kuo A."/>
            <person name="Grigoriev I.V."/>
            <person name="Allen A.E."/>
            <person name="Hazlebeck D."/>
            <person name="Allen E.E."/>
        </authorList>
    </citation>
    <scope>NUCLEOTIDE SEQUENCE</scope>
    <source>
        <strain evidence="3">Hildebrandi</strain>
    </source>
</reference>
<proteinExistence type="predicted"/>
<feature type="transmembrane region" description="Helical" evidence="2">
    <location>
        <begin position="806"/>
        <end position="826"/>
    </location>
</feature>
<feature type="transmembrane region" description="Helical" evidence="2">
    <location>
        <begin position="559"/>
        <end position="580"/>
    </location>
</feature>
<feature type="transmembrane region" description="Helical" evidence="2">
    <location>
        <begin position="1292"/>
        <end position="1310"/>
    </location>
</feature>
<feature type="transmembrane region" description="Helical" evidence="2">
    <location>
        <begin position="968"/>
        <end position="988"/>
    </location>
</feature>
<feature type="transmembrane region" description="Helical" evidence="2">
    <location>
        <begin position="1340"/>
        <end position="1358"/>
    </location>
</feature>
<gene>
    <name evidence="3" type="ORF">IV203_016885</name>
</gene>
<protein>
    <submittedName>
        <fullName evidence="3">Uncharacterized protein</fullName>
    </submittedName>
</protein>
<evidence type="ECO:0000313" key="3">
    <source>
        <dbReference type="EMBL" id="KAG7348180.1"/>
    </source>
</evidence>
<feature type="transmembrane region" description="Helical" evidence="2">
    <location>
        <begin position="12"/>
        <end position="28"/>
    </location>
</feature>
<feature type="transmembrane region" description="Helical" evidence="2">
    <location>
        <begin position="1160"/>
        <end position="1178"/>
    </location>
</feature>
<evidence type="ECO:0000313" key="4">
    <source>
        <dbReference type="Proteomes" id="UP000693970"/>
    </source>
</evidence>
<comment type="caution">
    <text evidence="3">The sequence shown here is derived from an EMBL/GenBank/DDBJ whole genome shotgun (WGS) entry which is preliminary data.</text>
</comment>
<feature type="compositionally biased region" description="Basic and acidic residues" evidence="1">
    <location>
        <begin position="1461"/>
        <end position="1470"/>
    </location>
</feature>
<feature type="transmembrane region" description="Helical" evidence="2">
    <location>
        <begin position="1190"/>
        <end position="1210"/>
    </location>
</feature>
<dbReference type="EMBL" id="JAGRRH010000020">
    <property type="protein sequence ID" value="KAG7348180.1"/>
    <property type="molecule type" value="Genomic_DNA"/>
</dbReference>
<feature type="transmembrane region" description="Helical" evidence="2">
    <location>
        <begin position="528"/>
        <end position="552"/>
    </location>
</feature>
<keyword evidence="2" id="KW-1133">Transmembrane helix</keyword>
<feature type="region of interest" description="Disordered" evidence="1">
    <location>
        <begin position="1437"/>
        <end position="1479"/>
    </location>
</feature>
<feature type="transmembrane region" description="Helical" evidence="2">
    <location>
        <begin position="1000"/>
        <end position="1019"/>
    </location>
</feature>
<accession>A0A9K3KS25</accession>
<feature type="transmembrane region" description="Helical" evidence="2">
    <location>
        <begin position="908"/>
        <end position="927"/>
    </location>
</feature>
<feature type="transmembrane region" description="Helical" evidence="2">
    <location>
        <begin position="260"/>
        <end position="280"/>
    </location>
</feature>
<evidence type="ECO:0000256" key="2">
    <source>
        <dbReference type="SAM" id="Phobius"/>
    </source>
</evidence>
<organism evidence="3 4">
    <name type="scientific">Nitzschia inconspicua</name>
    <dbReference type="NCBI Taxonomy" id="303405"/>
    <lineage>
        <taxon>Eukaryota</taxon>
        <taxon>Sar</taxon>
        <taxon>Stramenopiles</taxon>
        <taxon>Ochrophyta</taxon>
        <taxon>Bacillariophyta</taxon>
        <taxon>Bacillariophyceae</taxon>
        <taxon>Bacillariophycidae</taxon>
        <taxon>Bacillariales</taxon>
        <taxon>Bacillariaceae</taxon>
        <taxon>Nitzschia</taxon>
    </lineage>
</organism>
<feature type="transmembrane region" description="Helical" evidence="2">
    <location>
        <begin position="611"/>
        <end position="629"/>
    </location>
</feature>
<feature type="transmembrane region" description="Helical" evidence="2">
    <location>
        <begin position="465"/>
        <end position="484"/>
    </location>
</feature>
<feature type="transmembrane region" description="Helical" evidence="2">
    <location>
        <begin position="229"/>
        <end position="248"/>
    </location>
</feature>
<keyword evidence="4" id="KW-1185">Reference proteome</keyword>
<keyword evidence="2" id="KW-0472">Membrane</keyword>
<feature type="transmembrane region" description="Helical" evidence="2">
    <location>
        <begin position="110"/>
        <end position="127"/>
    </location>
</feature>
<feature type="transmembrane region" description="Helical" evidence="2">
    <location>
        <begin position="1222"/>
        <end position="1240"/>
    </location>
</feature>
<name>A0A9K3KS25_9STRA</name>
<evidence type="ECO:0000256" key="1">
    <source>
        <dbReference type="SAM" id="MobiDB-lite"/>
    </source>
</evidence>
<feature type="transmembrane region" description="Helical" evidence="2">
    <location>
        <begin position="40"/>
        <end position="59"/>
    </location>
</feature>
<feature type="transmembrane region" description="Helical" evidence="2">
    <location>
        <begin position="434"/>
        <end position="453"/>
    </location>
</feature>
<feature type="transmembrane region" description="Helical" evidence="2">
    <location>
        <begin position="1400"/>
        <end position="1422"/>
    </location>
</feature>
<feature type="transmembrane region" description="Helical" evidence="2">
    <location>
        <begin position="1260"/>
        <end position="1280"/>
    </location>
</feature>